<organism evidence="1 2">
    <name type="scientific">Citrobacter youngae ATCC 29220</name>
    <dbReference type="NCBI Taxonomy" id="500640"/>
    <lineage>
        <taxon>Bacteria</taxon>
        <taxon>Pseudomonadati</taxon>
        <taxon>Pseudomonadota</taxon>
        <taxon>Gammaproteobacteria</taxon>
        <taxon>Enterobacterales</taxon>
        <taxon>Enterobacteriaceae</taxon>
        <taxon>Citrobacter</taxon>
        <taxon>Citrobacter freundii complex</taxon>
    </lineage>
</organism>
<evidence type="ECO:0000313" key="1">
    <source>
        <dbReference type="EMBL" id="EFE07948.1"/>
    </source>
</evidence>
<dbReference type="AlphaFoldDB" id="D4BD99"/>
<protein>
    <submittedName>
        <fullName evidence="1">Uncharacterized protein</fullName>
    </submittedName>
</protein>
<reference evidence="1 2" key="1">
    <citation type="submission" date="2010-02" db="EMBL/GenBank/DDBJ databases">
        <authorList>
            <person name="Weinstock G."/>
            <person name="Sodergren E."/>
            <person name="Clifton S."/>
            <person name="Fulton L."/>
            <person name="Fulton B."/>
            <person name="Courtney L."/>
            <person name="Fronick C."/>
            <person name="Harrison M."/>
            <person name="Strong C."/>
            <person name="Farmer C."/>
            <person name="Delahaunty K."/>
            <person name="Markovic C."/>
            <person name="Hall O."/>
            <person name="Minx P."/>
            <person name="Tomlinson C."/>
            <person name="Mitreva M."/>
            <person name="Nelson J."/>
            <person name="Hou S."/>
            <person name="Wollam A."/>
            <person name="Pepin K.H."/>
            <person name="Johnson M."/>
            <person name="Bhonagiri V."/>
            <person name="Zhang X."/>
            <person name="Suruliraj S."/>
            <person name="Warren W."/>
            <person name="Chinwalla A."/>
            <person name="Mardis E.R."/>
            <person name="Wilson R.K."/>
        </authorList>
    </citation>
    <scope>NUCLEOTIDE SEQUENCE [LARGE SCALE GENOMIC DNA]</scope>
    <source>
        <strain evidence="1 2">ATCC 29220</strain>
    </source>
</reference>
<gene>
    <name evidence="1" type="ORF">CIT292_08466</name>
</gene>
<sequence>MTKTVAHSSHPAMKNCFCGFHTRQRSSMCRLSQREITKANIHNPGNTHVYSSLRFSHYYWLISALQYADE</sequence>
<name>D4BD99_9ENTR</name>
<proteinExistence type="predicted"/>
<dbReference type="HOGENOM" id="CLU_2750501_0_0_6"/>
<dbReference type="EMBL" id="ABWL02000009">
    <property type="protein sequence ID" value="EFE07948.1"/>
    <property type="molecule type" value="Genomic_DNA"/>
</dbReference>
<accession>D4BD99</accession>
<dbReference type="Proteomes" id="UP000003880">
    <property type="component" value="Unassembled WGS sequence"/>
</dbReference>
<comment type="caution">
    <text evidence="1">The sequence shown here is derived from an EMBL/GenBank/DDBJ whole genome shotgun (WGS) entry which is preliminary data.</text>
</comment>
<evidence type="ECO:0000313" key="2">
    <source>
        <dbReference type="Proteomes" id="UP000003880"/>
    </source>
</evidence>